<dbReference type="GeneTree" id="ENSGT00940000154130"/>
<evidence type="ECO:0000256" key="3">
    <source>
        <dbReference type="PROSITE-ProRule" id="PRU00168"/>
    </source>
</evidence>
<feature type="region of interest" description="Disordered" evidence="5">
    <location>
        <begin position="337"/>
        <end position="358"/>
    </location>
</feature>
<reference evidence="10" key="2">
    <citation type="submission" date="2025-04" db="UniProtKB">
        <authorList>
            <consortium name="RefSeq"/>
        </authorList>
    </citation>
    <scope>IDENTIFICATION</scope>
</reference>
<dbReference type="RefSeq" id="XP_008282513.1">
    <property type="nucleotide sequence ID" value="XM_008284291.1"/>
</dbReference>
<dbReference type="FunFam" id="3.30.505.10:FF:000013">
    <property type="entry name" value="SH2 domain-containing protein 3C isoform X1"/>
    <property type="match status" value="1"/>
</dbReference>
<evidence type="ECO:0000313" key="9">
    <source>
        <dbReference type="Proteomes" id="UP000694891"/>
    </source>
</evidence>
<keyword evidence="1 3" id="KW-0344">Guanine-nucleotide releasing factor</keyword>
<feature type="compositionally biased region" description="Low complexity" evidence="5">
    <location>
        <begin position="540"/>
        <end position="556"/>
    </location>
</feature>
<dbReference type="Gene3D" id="1.10.840.10">
    <property type="entry name" value="Ras guanine-nucleotide exchange factors catalytic domain"/>
    <property type="match status" value="1"/>
</dbReference>
<dbReference type="GO" id="GO:0001784">
    <property type="term" value="F:phosphotyrosine residue binding"/>
    <property type="evidence" value="ECO:0007669"/>
    <property type="project" value="InterPro"/>
</dbReference>
<evidence type="ECO:0000313" key="8">
    <source>
        <dbReference type="Ensembl" id="ENSSPAP00000014311.1"/>
    </source>
</evidence>
<feature type="region of interest" description="Disordered" evidence="5">
    <location>
        <begin position="18"/>
        <end position="47"/>
    </location>
</feature>
<dbReference type="PRINTS" id="PR00401">
    <property type="entry name" value="SH2DOMAIN"/>
</dbReference>
<dbReference type="FunFam" id="1.10.840.10:FF:000007">
    <property type="entry name" value="SH2 domain containing 3C (Predicted)"/>
    <property type="match status" value="1"/>
</dbReference>
<dbReference type="InterPro" id="IPR000980">
    <property type="entry name" value="SH2"/>
</dbReference>
<dbReference type="InterPro" id="IPR001895">
    <property type="entry name" value="RASGEF_cat_dom"/>
</dbReference>
<dbReference type="STRING" id="144197.ENSSPAP00000014311"/>
<dbReference type="Proteomes" id="UP000694891">
    <property type="component" value="Unplaced"/>
</dbReference>
<keyword evidence="2 4" id="KW-0727">SH2 domain</keyword>
<accession>A0A3B5A2E7</accession>
<dbReference type="AlphaFoldDB" id="A0A3B5A2E7"/>
<dbReference type="Pfam" id="PF00617">
    <property type="entry name" value="RasGEF"/>
    <property type="match status" value="1"/>
</dbReference>
<evidence type="ECO:0000259" key="7">
    <source>
        <dbReference type="PROSITE" id="PS50009"/>
    </source>
</evidence>
<feature type="domain" description="SH2" evidence="6">
    <location>
        <begin position="198"/>
        <end position="297"/>
    </location>
</feature>
<sequence length="992" mass="109477">MMAEGRFASLPRSLHAHHTLAGGPAHPGVPSSSLGAPSSSTTCSSRRLQASLASSMDLLSSRPGLPPGQGSSLSEMPTAAYQPISIHGTLPRRKRGGANLAHGNYTWDPKTNHTQPLLCGNTLLAPGHIHQPMTSSLVQNVIDDFHGYREPAAGLDATVDYVKFSRDQFILDCPSEKLRRELEEELKMNCEEPRSHAWYHGAIPRQVAENLVQRDGDFLIRDSLSSPGSYVLTCQWRNAAQHFKINKKVVMLNEAYSRVEYRLEREGFDSVPALIRYYVGNRKPVSQVVGAIIFQPINRGLPLRCLEEKYGLSSNHREVGLMAQERRSQKRLSLNITNGHTHDNTHTVHDSTHSQDNGLVRGNQLRLKDRCGSQPASLNQVQERRRPLKAHQSESFLPLGSKPQPQQSPEALLPSPSPKSPVFRTGSEPVLSPSFPRRSVEPLAGQAIRGSDSQLCPKPPPKPSKVPLARLARSPCLQPLVPLSSSSSLTDSSTTSPSLATPPLDSTCLDTAGSSWRSGAATGPPVPPVKPPKFQHQLLPADSHSSSTSVVSPADSVQYPDSEVIVGRTERLQPSPADLRSCSPLEWQQSSSPHLITDHNNDLQLPLCSYVERLKREGERGGEEDREENDEGGRRGLDRSSYHHAIAALENTSEEEEEDAGREEESSELKSCSFQRPIIETETTFRPAEFGSRLLPPENKPLEMVVLKKAKELLLSHNHHSIARHLLMADCQVARILGVTPELKGQMGVSSGLELVTLPHGRQLRLDLMERHHTMAIGVAVDILGCTGSVEERASTLNRIILVAMELKDTVGDLFAFTALMKALDLPQISRLEETWTTLRRNFTQTAINYEKVLKPFYKNLYEGSASSPAVVCVPLLLPLLTLMERPSITPEGAELWETSDQGCDIMLRHLEAARSVAHNAQSYTDHAQAILQGFQCDDDLLEVFKTDFQLRLLWGSRGAAVNQSDRYNKFNLILTALSRKLEPPPKTQTLI</sequence>
<evidence type="ECO:0000256" key="4">
    <source>
        <dbReference type="PROSITE-ProRule" id="PRU00191"/>
    </source>
</evidence>
<dbReference type="SMART" id="SM00147">
    <property type="entry name" value="RasGEF"/>
    <property type="match status" value="1"/>
</dbReference>
<dbReference type="SMART" id="SM00252">
    <property type="entry name" value="SH2"/>
    <property type="match status" value="1"/>
</dbReference>
<feature type="domain" description="Ras-GEF" evidence="7">
    <location>
        <begin position="718"/>
        <end position="985"/>
    </location>
</feature>
<dbReference type="InterPro" id="IPR051853">
    <property type="entry name" value="SH2-Ras-GEF_adapter"/>
</dbReference>
<dbReference type="InterPro" id="IPR023578">
    <property type="entry name" value="Ras_GEF_dom_sf"/>
</dbReference>
<feature type="compositionally biased region" description="Basic and acidic residues" evidence="5">
    <location>
        <begin position="340"/>
        <end position="353"/>
    </location>
</feature>
<dbReference type="CDD" id="cd10337">
    <property type="entry name" value="SH2_BCAR3"/>
    <property type="match status" value="1"/>
</dbReference>
<dbReference type="GO" id="GO:0007264">
    <property type="term" value="P:small GTPase-mediated signal transduction"/>
    <property type="evidence" value="ECO:0007669"/>
    <property type="project" value="InterPro"/>
</dbReference>
<organism evidence="8">
    <name type="scientific">Stegastes partitus</name>
    <name type="common">bicolor damselfish</name>
    <dbReference type="NCBI Taxonomy" id="144197"/>
    <lineage>
        <taxon>Eukaryota</taxon>
        <taxon>Metazoa</taxon>
        <taxon>Chordata</taxon>
        <taxon>Craniata</taxon>
        <taxon>Vertebrata</taxon>
        <taxon>Euteleostomi</taxon>
        <taxon>Actinopterygii</taxon>
        <taxon>Neopterygii</taxon>
        <taxon>Teleostei</taxon>
        <taxon>Neoteleostei</taxon>
        <taxon>Acanthomorphata</taxon>
        <taxon>Ovalentaria</taxon>
        <taxon>Pomacentridae</taxon>
        <taxon>Stegastes</taxon>
    </lineage>
</organism>
<gene>
    <name evidence="10" type="primary">bcar3</name>
</gene>
<dbReference type="Pfam" id="PF00017">
    <property type="entry name" value="SH2"/>
    <property type="match status" value="1"/>
</dbReference>
<evidence type="ECO:0000256" key="1">
    <source>
        <dbReference type="ARBA" id="ARBA00022658"/>
    </source>
</evidence>
<dbReference type="InterPro" id="IPR036964">
    <property type="entry name" value="RASGEF_cat_dom_sf"/>
</dbReference>
<reference evidence="8" key="1">
    <citation type="submission" date="2023-09" db="UniProtKB">
        <authorList>
            <consortium name="Ensembl"/>
        </authorList>
    </citation>
    <scope>IDENTIFICATION</scope>
</reference>
<feature type="compositionally biased region" description="Polar residues" evidence="5">
    <location>
        <begin position="508"/>
        <end position="517"/>
    </location>
</feature>
<dbReference type="Ensembl" id="ENSSPAT00000014553.1">
    <property type="protein sequence ID" value="ENSSPAP00000014311.1"/>
    <property type="gene ID" value="ENSSPAG00000010816.1"/>
</dbReference>
<dbReference type="OrthoDB" id="2412973at2759"/>
<proteinExistence type="predicted"/>
<feature type="compositionally biased region" description="Low complexity" evidence="5">
    <location>
        <begin position="482"/>
        <end position="507"/>
    </location>
</feature>
<dbReference type="PROSITE" id="PS50009">
    <property type="entry name" value="RASGEF_CAT"/>
    <property type="match status" value="1"/>
</dbReference>
<dbReference type="PANTHER" id="PTHR14247:SF10">
    <property type="entry name" value="BREAST CANCER ANTI-ESTROGEN RESISTANCE PROTEIN 3"/>
    <property type="match status" value="1"/>
</dbReference>
<dbReference type="Gene3D" id="3.30.505.10">
    <property type="entry name" value="SH2 domain"/>
    <property type="match status" value="1"/>
</dbReference>
<dbReference type="InterPro" id="IPR044102">
    <property type="entry name" value="SH2_SHEP1/BCAR3/NSP1"/>
</dbReference>
<dbReference type="SUPFAM" id="SSF55550">
    <property type="entry name" value="SH2 domain"/>
    <property type="match status" value="1"/>
</dbReference>
<feature type="region of interest" description="Disordered" evidence="5">
    <location>
        <begin position="616"/>
        <end position="673"/>
    </location>
</feature>
<evidence type="ECO:0000256" key="5">
    <source>
        <dbReference type="SAM" id="MobiDB-lite"/>
    </source>
</evidence>
<feature type="compositionally biased region" description="Low complexity" evidence="5">
    <location>
        <begin position="30"/>
        <end position="47"/>
    </location>
</feature>
<name>A0A3B5A2E7_9TELE</name>
<feature type="region of interest" description="Disordered" evidence="5">
    <location>
        <begin position="371"/>
        <end position="437"/>
    </location>
</feature>
<dbReference type="GeneID" id="103359087"/>
<feature type="compositionally biased region" description="Basic and acidic residues" evidence="5">
    <location>
        <begin position="631"/>
        <end position="641"/>
    </location>
</feature>
<dbReference type="GO" id="GO:0005085">
    <property type="term" value="F:guanyl-nucleotide exchange factor activity"/>
    <property type="evidence" value="ECO:0007669"/>
    <property type="project" value="UniProtKB-KW"/>
</dbReference>
<dbReference type="SUPFAM" id="SSF48366">
    <property type="entry name" value="Ras GEF"/>
    <property type="match status" value="1"/>
</dbReference>
<feature type="region of interest" description="Disordered" evidence="5">
    <location>
        <begin position="482"/>
        <end position="557"/>
    </location>
</feature>
<dbReference type="PROSITE" id="PS50001">
    <property type="entry name" value="SH2"/>
    <property type="match status" value="1"/>
</dbReference>
<protein>
    <submittedName>
        <fullName evidence="8">BCAR3 adaptor protein, NSP family member</fullName>
    </submittedName>
    <submittedName>
        <fullName evidence="10">Breast cancer anti-estrogen resistance protein 3 isoform X1</fullName>
    </submittedName>
</protein>
<keyword evidence="9" id="KW-1185">Reference proteome</keyword>
<evidence type="ECO:0000259" key="6">
    <source>
        <dbReference type="PROSITE" id="PS50001"/>
    </source>
</evidence>
<evidence type="ECO:0000256" key="2">
    <source>
        <dbReference type="ARBA" id="ARBA00022999"/>
    </source>
</evidence>
<dbReference type="PANTHER" id="PTHR14247">
    <property type="entry name" value="BREAST CANCER ANTI-ESTROGEN RESISTANCE PROTEIN 3 HOMOLOG-LIKE PROTEIN"/>
    <property type="match status" value="1"/>
</dbReference>
<dbReference type="InterPro" id="IPR036860">
    <property type="entry name" value="SH2_dom_sf"/>
</dbReference>
<feature type="compositionally biased region" description="Acidic residues" evidence="5">
    <location>
        <begin position="652"/>
        <end position="662"/>
    </location>
</feature>
<evidence type="ECO:0000313" key="10">
    <source>
        <dbReference type="RefSeq" id="XP_008282513.1"/>
    </source>
</evidence>